<feature type="transmembrane region" description="Helical" evidence="1">
    <location>
        <begin position="21"/>
        <end position="43"/>
    </location>
</feature>
<keyword evidence="3" id="KW-1185">Reference proteome</keyword>
<dbReference type="KEGG" id="lyd:D7I47_03990"/>
<sequence length="218" mass="22902">MNHDGDEARLPPAPRTAPTPLFLGFLGALVVVGGVAFRAGFTVSALADFLLLAAIVTGLVLVVFAWLMIWATRAAQRAERLAAARPGAVVIRAVGSRGLRRAVAALRTEVAFLPLGFTVVADRTGIEVWGGSAEHPLRIGRAPWDAVADIAIVRVSRAGRAADGLSVAILDGVEGSRVELPIAVVGYGLGGLFAPRRPQLLELHRELTVRRSAALELA</sequence>
<reference evidence="3" key="1">
    <citation type="submission" date="2018-09" db="EMBL/GenBank/DDBJ databases">
        <title>Genome sequencing of strain 2DFWR-13.</title>
        <authorList>
            <person name="Heo J."/>
            <person name="Kim S.-J."/>
            <person name="Kwon S.-W."/>
        </authorList>
    </citation>
    <scope>NUCLEOTIDE SEQUENCE [LARGE SCALE GENOMIC DNA]</scope>
    <source>
        <strain evidence="3">2DFWR-13</strain>
    </source>
</reference>
<dbReference type="Proteomes" id="UP000278886">
    <property type="component" value="Chromosome"/>
</dbReference>
<evidence type="ECO:0000313" key="3">
    <source>
        <dbReference type="Proteomes" id="UP000278886"/>
    </source>
</evidence>
<evidence type="ECO:0000256" key="1">
    <source>
        <dbReference type="SAM" id="Phobius"/>
    </source>
</evidence>
<proteinExistence type="predicted"/>
<dbReference type="AlphaFoldDB" id="A0A387B975"/>
<protein>
    <submittedName>
        <fullName evidence="2">Uncharacterized protein</fullName>
    </submittedName>
</protein>
<evidence type="ECO:0000313" key="2">
    <source>
        <dbReference type="EMBL" id="AYF97499.1"/>
    </source>
</evidence>
<accession>A0A387B975</accession>
<keyword evidence="1" id="KW-0472">Membrane</keyword>
<dbReference type="RefSeq" id="WP_120761850.1">
    <property type="nucleotide sequence ID" value="NZ_CP032630.1"/>
</dbReference>
<organism evidence="2 3">
    <name type="scientific">Protaetiibacter intestinalis</name>
    <dbReference type="NCBI Taxonomy" id="2419774"/>
    <lineage>
        <taxon>Bacteria</taxon>
        <taxon>Bacillati</taxon>
        <taxon>Actinomycetota</taxon>
        <taxon>Actinomycetes</taxon>
        <taxon>Micrococcales</taxon>
        <taxon>Microbacteriaceae</taxon>
        <taxon>Protaetiibacter</taxon>
    </lineage>
</organism>
<dbReference type="EMBL" id="CP032630">
    <property type="protein sequence ID" value="AYF97499.1"/>
    <property type="molecule type" value="Genomic_DNA"/>
</dbReference>
<gene>
    <name evidence="2" type="ORF">D7I47_03990</name>
</gene>
<keyword evidence="1" id="KW-0812">Transmembrane</keyword>
<dbReference type="OrthoDB" id="5117428at2"/>
<feature type="transmembrane region" description="Helical" evidence="1">
    <location>
        <begin position="49"/>
        <end position="71"/>
    </location>
</feature>
<keyword evidence="1" id="KW-1133">Transmembrane helix</keyword>
<name>A0A387B975_9MICO</name>